<organism evidence="2 3">
    <name type="scientific">Intrasporangium chromatireducens Q5-1</name>
    <dbReference type="NCBI Taxonomy" id="584657"/>
    <lineage>
        <taxon>Bacteria</taxon>
        <taxon>Bacillati</taxon>
        <taxon>Actinomycetota</taxon>
        <taxon>Actinomycetes</taxon>
        <taxon>Micrococcales</taxon>
        <taxon>Intrasporangiaceae</taxon>
        <taxon>Intrasporangium</taxon>
    </lineage>
</organism>
<dbReference type="AlphaFoldDB" id="W9GFK6"/>
<dbReference type="OrthoDB" id="4774250at2"/>
<protein>
    <submittedName>
        <fullName evidence="2">Uncharacterized protein</fullName>
    </submittedName>
</protein>
<comment type="caution">
    <text evidence="2">The sequence shown here is derived from an EMBL/GenBank/DDBJ whole genome shotgun (WGS) entry which is preliminary data.</text>
</comment>
<evidence type="ECO:0000256" key="1">
    <source>
        <dbReference type="SAM" id="MobiDB-lite"/>
    </source>
</evidence>
<dbReference type="RefSeq" id="WP_034719238.1">
    <property type="nucleotide sequence ID" value="NZ_AWQS01000175.1"/>
</dbReference>
<gene>
    <name evidence="2" type="ORF">N864_09150</name>
</gene>
<name>W9GFK6_9MICO</name>
<accession>W9GFK6</accession>
<keyword evidence="3" id="KW-1185">Reference proteome</keyword>
<sequence>MNLTGPRRSTTTDDDATAPVELPHVLVTVADDGSLAATVDGTPFASPDAGAWTRATFGPLMDAITKDRTVAVRVEVRESDGSVFTDILRTRKTRRAVVPPETPVPETRRSRHARRVPRLAEVTAEGFVPGEDVAVATIVSHADATGTGEARALIDLDDLPDASAPEVILLGRISGTLAVRRLT</sequence>
<dbReference type="Proteomes" id="UP000019494">
    <property type="component" value="Unassembled WGS sequence"/>
</dbReference>
<feature type="region of interest" description="Disordered" evidence="1">
    <location>
        <begin position="96"/>
        <end position="115"/>
    </location>
</feature>
<evidence type="ECO:0000313" key="3">
    <source>
        <dbReference type="Proteomes" id="UP000019494"/>
    </source>
</evidence>
<reference evidence="3" key="1">
    <citation type="submission" date="2013-08" db="EMBL/GenBank/DDBJ databases">
        <title>Intrasporangium oryzae NRRL B-24470.</title>
        <authorList>
            <person name="Liu H."/>
            <person name="Wang G."/>
        </authorList>
    </citation>
    <scope>NUCLEOTIDE SEQUENCE [LARGE SCALE GENOMIC DNA]</scope>
    <source>
        <strain evidence="3">Q5-1</strain>
    </source>
</reference>
<dbReference type="EMBL" id="AWQS01000175">
    <property type="protein sequence ID" value="EWT04860.1"/>
    <property type="molecule type" value="Genomic_DNA"/>
</dbReference>
<proteinExistence type="predicted"/>
<evidence type="ECO:0000313" key="2">
    <source>
        <dbReference type="EMBL" id="EWT04860.1"/>
    </source>
</evidence>